<dbReference type="InterPro" id="IPR008949">
    <property type="entry name" value="Isoprenoid_synthase_dom_sf"/>
</dbReference>
<sequence>MSDKAARGAKFEQAFQTIRDELIEHIKGEGMHDEANLDYNVPGGKLNRGMSVVDTASPRPSTSAPRFWAGASSCSKPSSSSRTT</sequence>
<dbReference type="Proteomes" id="UP000521943">
    <property type="component" value="Unassembled WGS sequence"/>
</dbReference>
<gene>
    <name evidence="2" type="ORF">DFP72DRAFT_1093172</name>
</gene>
<evidence type="ECO:0000313" key="3">
    <source>
        <dbReference type="Proteomes" id="UP000521943"/>
    </source>
</evidence>
<organism evidence="2 3">
    <name type="scientific">Ephemerocybe angulata</name>
    <dbReference type="NCBI Taxonomy" id="980116"/>
    <lineage>
        <taxon>Eukaryota</taxon>
        <taxon>Fungi</taxon>
        <taxon>Dikarya</taxon>
        <taxon>Basidiomycota</taxon>
        <taxon>Agaricomycotina</taxon>
        <taxon>Agaricomycetes</taxon>
        <taxon>Agaricomycetidae</taxon>
        <taxon>Agaricales</taxon>
        <taxon>Agaricineae</taxon>
        <taxon>Psathyrellaceae</taxon>
        <taxon>Ephemerocybe</taxon>
    </lineage>
</organism>
<feature type="compositionally biased region" description="Low complexity" evidence="1">
    <location>
        <begin position="72"/>
        <end position="84"/>
    </location>
</feature>
<dbReference type="OrthoDB" id="2975533at2759"/>
<accession>A0A8H6HFF7</accession>
<evidence type="ECO:0000256" key="1">
    <source>
        <dbReference type="SAM" id="MobiDB-lite"/>
    </source>
</evidence>
<keyword evidence="3" id="KW-1185">Reference proteome</keyword>
<evidence type="ECO:0000313" key="2">
    <source>
        <dbReference type="EMBL" id="KAF6744796.1"/>
    </source>
</evidence>
<reference evidence="2 3" key="1">
    <citation type="submission" date="2020-07" db="EMBL/GenBank/DDBJ databases">
        <title>Comparative genomics of pyrophilous fungi reveals a link between fire events and developmental genes.</title>
        <authorList>
            <consortium name="DOE Joint Genome Institute"/>
            <person name="Steindorff A.S."/>
            <person name="Carver A."/>
            <person name="Calhoun S."/>
            <person name="Stillman K."/>
            <person name="Liu H."/>
            <person name="Lipzen A."/>
            <person name="Pangilinan J."/>
            <person name="Labutti K."/>
            <person name="Bruns T.D."/>
            <person name="Grigoriev I.V."/>
        </authorList>
    </citation>
    <scope>NUCLEOTIDE SEQUENCE [LARGE SCALE GENOMIC DNA]</scope>
    <source>
        <strain evidence="2 3">CBS 144469</strain>
    </source>
</reference>
<name>A0A8H6HFF7_9AGAR</name>
<proteinExistence type="predicted"/>
<feature type="region of interest" description="Disordered" evidence="1">
    <location>
        <begin position="50"/>
        <end position="84"/>
    </location>
</feature>
<protein>
    <submittedName>
        <fullName evidence="2">Uncharacterized protein</fullName>
    </submittedName>
</protein>
<dbReference type="EMBL" id="JACGCI010000114">
    <property type="protein sequence ID" value="KAF6744796.1"/>
    <property type="molecule type" value="Genomic_DNA"/>
</dbReference>
<dbReference type="AlphaFoldDB" id="A0A8H6HFF7"/>
<comment type="caution">
    <text evidence="2">The sequence shown here is derived from an EMBL/GenBank/DDBJ whole genome shotgun (WGS) entry which is preliminary data.</text>
</comment>
<dbReference type="Gene3D" id="1.10.600.10">
    <property type="entry name" value="Farnesyl Diphosphate Synthase"/>
    <property type="match status" value="1"/>
</dbReference>